<accession>A0ABV6UDM6</accession>
<keyword evidence="2" id="KW-0732">Signal</keyword>
<evidence type="ECO:0000256" key="1">
    <source>
        <dbReference type="SAM" id="MobiDB-lite"/>
    </source>
</evidence>
<reference evidence="3 4" key="1">
    <citation type="submission" date="2024-09" db="EMBL/GenBank/DDBJ databases">
        <authorList>
            <person name="Sun Q."/>
            <person name="Mori K."/>
        </authorList>
    </citation>
    <scope>NUCLEOTIDE SEQUENCE [LARGE SCALE GENOMIC DNA]</scope>
    <source>
        <strain evidence="3 4">TBRC 1851</strain>
    </source>
</reference>
<sequence>MSIRSILSAATLVGGLISVCQPVYASAAGLQRDALVVTDIVDYECTADGEAEKQEIKVKVELTMPVDATAGKQMTINWRGTYFDDTTALRVPAAGLAVGAKLYAYASISGLAKLTSATGVGEIASLTPGESIPLPLAEVPLKTTSANAGTATVRPAAINFGTRPTEPTIECEVKNADDLTTYNLTIGTVDDRLADSDTASDTSSQELPSQEPADDTAIETTRNGKVSKTPSGGVATGGGGEVGPDGRVLVLTGLLLTLTAAAGLLLSRHRLSEG</sequence>
<evidence type="ECO:0000313" key="3">
    <source>
        <dbReference type="EMBL" id="MFC0866306.1"/>
    </source>
</evidence>
<evidence type="ECO:0000256" key="2">
    <source>
        <dbReference type="SAM" id="SignalP"/>
    </source>
</evidence>
<proteinExistence type="predicted"/>
<dbReference type="Proteomes" id="UP001589870">
    <property type="component" value="Unassembled WGS sequence"/>
</dbReference>
<dbReference type="RefSeq" id="WP_394304299.1">
    <property type="nucleotide sequence ID" value="NZ_JBHMQT010000072.1"/>
</dbReference>
<feature type="region of interest" description="Disordered" evidence="1">
    <location>
        <begin position="193"/>
        <end position="243"/>
    </location>
</feature>
<feature type="signal peptide" evidence="2">
    <location>
        <begin position="1"/>
        <end position="25"/>
    </location>
</feature>
<protein>
    <submittedName>
        <fullName evidence="3">Uncharacterized protein</fullName>
    </submittedName>
</protein>
<name>A0ABV6UDM6_9ACTN</name>
<feature type="compositionally biased region" description="Polar residues" evidence="1">
    <location>
        <begin position="218"/>
        <end position="230"/>
    </location>
</feature>
<gene>
    <name evidence="3" type="ORF">ACFHYQ_28830</name>
</gene>
<evidence type="ECO:0000313" key="4">
    <source>
        <dbReference type="Proteomes" id="UP001589870"/>
    </source>
</evidence>
<dbReference type="EMBL" id="JBHMQT010000072">
    <property type="protein sequence ID" value="MFC0866306.1"/>
    <property type="molecule type" value="Genomic_DNA"/>
</dbReference>
<comment type="caution">
    <text evidence="3">The sequence shown here is derived from an EMBL/GenBank/DDBJ whole genome shotgun (WGS) entry which is preliminary data.</text>
</comment>
<feature type="compositionally biased region" description="Gly residues" evidence="1">
    <location>
        <begin position="234"/>
        <end position="243"/>
    </location>
</feature>
<feature type="chain" id="PRO_5045061603" evidence="2">
    <location>
        <begin position="26"/>
        <end position="274"/>
    </location>
</feature>
<organism evidence="3 4">
    <name type="scientific">Sphaerimonospora cavernae</name>
    <dbReference type="NCBI Taxonomy" id="1740611"/>
    <lineage>
        <taxon>Bacteria</taxon>
        <taxon>Bacillati</taxon>
        <taxon>Actinomycetota</taxon>
        <taxon>Actinomycetes</taxon>
        <taxon>Streptosporangiales</taxon>
        <taxon>Streptosporangiaceae</taxon>
        <taxon>Sphaerimonospora</taxon>
    </lineage>
</organism>
<keyword evidence="4" id="KW-1185">Reference proteome</keyword>